<evidence type="ECO:0000256" key="2">
    <source>
        <dbReference type="ARBA" id="ARBA00022741"/>
    </source>
</evidence>
<dbReference type="Proteomes" id="UP000334990">
    <property type="component" value="Unassembled WGS sequence"/>
</dbReference>
<keyword evidence="6" id="KW-1185">Reference proteome</keyword>
<evidence type="ECO:0000313" key="5">
    <source>
        <dbReference type="EMBL" id="GES01899.1"/>
    </source>
</evidence>
<dbReference type="Gene3D" id="3.40.50.300">
    <property type="entry name" value="P-loop containing nucleotide triphosphate hydrolases"/>
    <property type="match status" value="1"/>
</dbReference>
<keyword evidence="2" id="KW-0547">Nucleotide-binding</keyword>
<dbReference type="AlphaFoldDB" id="A0A5M3W0U4"/>
<protein>
    <submittedName>
        <fullName evidence="5">ATP-binding protein</fullName>
    </submittedName>
</protein>
<evidence type="ECO:0000256" key="3">
    <source>
        <dbReference type="ARBA" id="ARBA00022801"/>
    </source>
</evidence>
<dbReference type="GO" id="GO:0016787">
    <property type="term" value="F:hydrolase activity"/>
    <property type="evidence" value="ECO:0007669"/>
    <property type="project" value="UniProtKB-KW"/>
</dbReference>
<dbReference type="EMBL" id="BLAD01000054">
    <property type="protein sequence ID" value="GES01899.1"/>
    <property type="molecule type" value="Genomic_DNA"/>
</dbReference>
<gene>
    <name evidence="5" type="ORF">Acor_39640</name>
</gene>
<name>A0A5M3W0U4_9ACTN</name>
<dbReference type="GO" id="GO:0005524">
    <property type="term" value="F:ATP binding"/>
    <property type="evidence" value="ECO:0007669"/>
    <property type="project" value="UniProtKB-KW"/>
</dbReference>
<dbReference type="InterPro" id="IPR004130">
    <property type="entry name" value="Gpn"/>
</dbReference>
<proteinExistence type="inferred from homology"/>
<dbReference type="InterPro" id="IPR027417">
    <property type="entry name" value="P-loop_NTPase"/>
</dbReference>
<dbReference type="GO" id="GO:0005525">
    <property type="term" value="F:GTP binding"/>
    <property type="evidence" value="ECO:0007669"/>
    <property type="project" value="UniProtKB-KW"/>
</dbReference>
<evidence type="ECO:0000256" key="1">
    <source>
        <dbReference type="ARBA" id="ARBA00005290"/>
    </source>
</evidence>
<dbReference type="Pfam" id="PF03029">
    <property type="entry name" value="ATP_bind_1"/>
    <property type="match status" value="1"/>
</dbReference>
<keyword evidence="5" id="KW-0067">ATP-binding</keyword>
<dbReference type="PANTHER" id="PTHR42708">
    <property type="entry name" value="ATP/GTP-BINDING PROTEIN-RELATED"/>
    <property type="match status" value="1"/>
</dbReference>
<sequence>MDFDVYSHGTASRGLTSTKIVVAGGFGVGKTTFVGAVSEIVPLTTEAVMTDASKDIDDLALTPNKTTTTVAMDFGRVSLDQDLILYLFGTPGQHRFWFMWDDLVRGAIGAVVLVDTRRLADSFPAVDYFEEAQLPFVVGVNGFNGMYAHGEEEIREALSLSPHIPVVKTDARTRESVKSTLITLVEHALTTRVGSPGR</sequence>
<dbReference type="SUPFAM" id="SSF52540">
    <property type="entry name" value="P-loop containing nucleoside triphosphate hydrolases"/>
    <property type="match status" value="1"/>
</dbReference>
<reference evidence="5 6" key="1">
    <citation type="submission" date="2019-10" db="EMBL/GenBank/DDBJ databases">
        <title>Whole genome shotgun sequence of Acrocarpospora corrugata NBRC 13972.</title>
        <authorList>
            <person name="Ichikawa N."/>
            <person name="Kimura A."/>
            <person name="Kitahashi Y."/>
            <person name="Komaki H."/>
            <person name="Oguchi A."/>
        </authorList>
    </citation>
    <scope>NUCLEOTIDE SEQUENCE [LARGE SCALE GENOMIC DNA]</scope>
    <source>
        <strain evidence="5 6">NBRC 13972</strain>
    </source>
</reference>
<comment type="caution">
    <text evidence="5">The sequence shown here is derived from an EMBL/GenBank/DDBJ whole genome shotgun (WGS) entry which is preliminary data.</text>
</comment>
<dbReference type="PANTHER" id="PTHR42708:SF1">
    <property type="entry name" value="GLIDING MOTILITY PROTEIN MGLA"/>
    <property type="match status" value="1"/>
</dbReference>
<evidence type="ECO:0000313" key="6">
    <source>
        <dbReference type="Proteomes" id="UP000334990"/>
    </source>
</evidence>
<comment type="similarity">
    <text evidence="1">Belongs to the GPN-loop GTPase family.</text>
</comment>
<evidence type="ECO:0000256" key="4">
    <source>
        <dbReference type="ARBA" id="ARBA00023134"/>
    </source>
</evidence>
<keyword evidence="3" id="KW-0378">Hydrolase</keyword>
<accession>A0A5M3W0U4</accession>
<keyword evidence="4" id="KW-0342">GTP-binding</keyword>
<dbReference type="InterPro" id="IPR052705">
    <property type="entry name" value="Gliding_Motility_GTPase"/>
</dbReference>
<dbReference type="CDD" id="cd00882">
    <property type="entry name" value="Ras_like_GTPase"/>
    <property type="match status" value="1"/>
</dbReference>
<organism evidence="5 6">
    <name type="scientific">Acrocarpospora corrugata</name>
    <dbReference type="NCBI Taxonomy" id="35763"/>
    <lineage>
        <taxon>Bacteria</taxon>
        <taxon>Bacillati</taxon>
        <taxon>Actinomycetota</taxon>
        <taxon>Actinomycetes</taxon>
        <taxon>Streptosporangiales</taxon>
        <taxon>Streptosporangiaceae</taxon>
        <taxon>Acrocarpospora</taxon>
    </lineage>
</organism>